<reference evidence="1 2" key="1">
    <citation type="submission" date="2019-06" db="EMBL/GenBank/DDBJ databases">
        <title>Genome Sequence of the Brown Rot Fungal Pathogen Monilinia laxa.</title>
        <authorList>
            <person name="De Miccolis Angelini R.M."/>
            <person name="Landi L."/>
            <person name="Abate D."/>
            <person name="Pollastro S."/>
            <person name="Romanazzi G."/>
            <person name="Faretra F."/>
        </authorList>
    </citation>
    <scope>NUCLEOTIDE SEQUENCE [LARGE SCALE GENOMIC DNA]</scope>
    <source>
        <strain evidence="1 2">Mlax316</strain>
    </source>
</reference>
<comment type="caution">
    <text evidence="1">The sequence shown here is derived from an EMBL/GenBank/DDBJ whole genome shotgun (WGS) entry which is preliminary data.</text>
</comment>
<evidence type="ECO:0000313" key="1">
    <source>
        <dbReference type="EMBL" id="KAB8297056.1"/>
    </source>
</evidence>
<sequence length="92" mass="10033">MIYEVLRFSFAKYSCTNTSTHDPYIPQQHLALGGVHLTGIRLSCITNGMDLQTLGVAMIMCLDNPSDNLPGNQSIKSIHPSIPIPISILPIP</sequence>
<organism evidence="1 2">
    <name type="scientific">Monilinia laxa</name>
    <name type="common">Brown rot fungus</name>
    <name type="synonym">Sclerotinia laxa</name>
    <dbReference type="NCBI Taxonomy" id="61186"/>
    <lineage>
        <taxon>Eukaryota</taxon>
        <taxon>Fungi</taxon>
        <taxon>Dikarya</taxon>
        <taxon>Ascomycota</taxon>
        <taxon>Pezizomycotina</taxon>
        <taxon>Leotiomycetes</taxon>
        <taxon>Helotiales</taxon>
        <taxon>Sclerotiniaceae</taxon>
        <taxon>Monilinia</taxon>
    </lineage>
</organism>
<dbReference type="AlphaFoldDB" id="A0A5N6K3X7"/>
<dbReference type="Proteomes" id="UP000326757">
    <property type="component" value="Unassembled WGS sequence"/>
</dbReference>
<protein>
    <submittedName>
        <fullName evidence="1">Uncharacterized protein</fullName>
    </submittedName>
</protein>
<gene>
    <name evidence="1" type="ORF">EYC80_002450</name>
</gene>
<name>A0A5N6K3X7_MONLA</name>
<accession>A0A5N6K3X7</accession>
<evidence type="ECO:0000313" key="2">
    <source>
        <dbReference type="Proteomes" id="UP000326757"/>
    </source>
</evidence>
<dbReference type="EMBL" id="VIGI01000008">
    <property type="protein sequence ID" value="KAB8297056.1"/>
    <property type="molecule type" value="Genomic_DNA"/>
</dbReference>
<keyword evidence="2" id="KW-1185">Reference proteome</keyword>
<proteinExistence type="predicted"/>